<accession>A0A645DV27</accession>
<reference evidence="1" key="1">
    <citation type="submission" date="2019-08" db="EMBL/GenBank/DDBJ databases">
        <authorList>
            <person name="Kucharzyk K."/>
            <person name="Murdoch R.W."/>
            <person name="Higgins S."/>
            <person name="Loffler F."/>
        </authorList>
    </citation>
    <scope>NUCLEOTIDE SEQUENCE</scope>
</reference>
<proteinExistence type="predicted"/>
<name>A0A645DV27_9ZZZZ</name>
<protein>
    <submittedName>
        <fullName evidence="1">Uncharacterized protein</fullName>
    </submittedName>
</protein>
<organism evidence="1">
    <name type="scientific">bioreactor metagenome</name>
    <dbReference type="NCBI Taxonomy" id="1076179"/>
    <lineage>
        <taxon>unclassified sequences</taxon>
        <taxon>metagenomes</taxon>
        <taxon>ecological metagenomes</taxon>
    </lineage>
</organism>
<comment type="caution">
    <text evidence="1">The sequence shown here is derived from an EMBL/GenBank/DDBJ whole genome shotgun (WGS) entry which is preliminary data.</text>
</comment>
<gene>
    <name evidence="1" type="ORF">SDC9_140497</name>
</gene>
<dbReference type="AlphaFoldDB" id="A0A645DV27"/>
<evidence type="ECO:0000313" key="1">
    <source>
        <dbReference type="EMBL" id="MPM93360.1"/>
    </source>
</evidence>
<sequence length="74" mass="7673">MPPWMEMKSRMRISACAPGCRVHASLCMGAVAHETADGRAPDEAAAAGGVAGPVQASQWLMSETALWVSSGDTL</sequence>
<dbReference type="EMBL" id="VSSQ01040171">
    <property type="protein sequence ID" value="MPM93360.1"/>
    <property type="molecule type" value="Genomic_DNA"/>
</dbReference>